<dbReference type="InterPro" id="IPR021136">
    <property type="entry name" value="Flagellar_hook_control-like_C"/>
</dbReference>
<feature type="domain" description="Flagellar hook-length control protein-like C-terminal" evidence="2">
    <location>
        <begin position="325"/>
        <end position="400"/>
    </location>
</feature>
<dbReference type="Proteomes" id="UP000186112">
    <property type="component" value="Unassembled WGS sequence"/>
</dbReference>
<dbReference type="CDD" id="cd17470">
    <property type="entry name" value="T3SS_Flik_C"/>
    <property type="match status" value="1"/>
</dbReference>
<name>A0A1U7M948_TISCR</name>
<dbReference type="InterPro" id="IPR038610">
    <property type="entry name" value="FliK-like_C_sf"/>
</dbReference>
<organism evidence="3 4">
    <name type="scientific">Tissierella creatinophila DSM 6911</name>
    <dbReference type="NCBI Taxonomy" id="1123403"/>
    <lineage>
        <taxon>Bacteria</taxon>
        <taxon>Bacillati</taxon>
        <taxon>Bacillota</taxon>
        <taxon>Tissierellia</taxon>
        <taxon>Tissierellales</taxon>
        <taxon>Tissierellaceae</taxon>
        <taxon>Tissierella</taxon>
    </lineage>
</organism>
<evidence type="ECO:0000259" key="2">
    <source>
        <dbReference type="Pfam" id="PF02120"/>
    </source>
</evidence>
<dbReference type="Pfam" id="PF02120">
    <property type="entry name" value="Flg_hook"/>
    <property type="match status" value="1"/>
</dbReference>
<keyword evidence="4" id="KW-1185">Reference proteome</keyword>
<sequence length="458" mass="50813">MNLNVSESLKTVMSKTNKFNPKSKMDKNDGESFLKSLNKFLEKNKLKDDKTLGKASVDKKENLKDKMSDNDKEDKIDDNKDDALGSVNISSLIGLTNKHPAETILNKEVSTEIIGEIKPQLQSIVEGEELSNLGSLDIESKIEVSLKNELETELETETTGTRFNFNIEEAKNNLAKALNKEVENLKEPSGLEGEILNIKEEASGKLKDSEVLNSGRVETKEVDITKVDLLEGKVDSTLIDDGEAVMEDSILMDGVKDTSKELGTEEELIEGIKSKSTIEKPKTLETNFIFNRIQNSFVNVGKIENSLSSQNLQGIEDSMIEFMKVSKEGDTSVMKVRLYPEELGSIDISLKLSGGKLIADIIVESEKIKALFLNSSNILNKALVEQNIAIKDINITVNENLNSFENFKGETNERDRQGNPQSHLNRNKNGDGSLNTSPLDDMRIKNINKQSGSLDILV</sequence>
<evidence type="ECO:0000313" key="3">
    <source>
        <dbReference type="EMBL" id="OLS03770.1"/>
    </source>
</evidence>
<keyword evidence="3" id="KW-0966">Cell projection</keyword>
<reference evidence="3 4" key="1">
    <citation type="submission" date="2016-02" db="EMBL/GenBank/DDBJ databases">
        <title>Genome sequence of Tissierella creatinophila DSM 6911.</title>
        <authorList>
            <person name="Poehlein A."/>
            <person name="Daniel R."/>
        </authorList>
    </citation>
    <scope>NUCLEOTIDE SEQUENCE [LARGE SCALE GENOMIC DNA]</scope>
    <source>
        <strain evidence="3 4">DSM 6911</strain>
    </source>
</reference>
<evidence type="ECO:0000313" key="4">
    <source>
        <dbReference type="Proteomes" id="UP000186112"/>
    </source>
</evidence>
<keyword evidence="3" id="KW-0969">Cilium</keyword>
<evidence type="ECO:0000256" key="1">
    <source>
        <dbReference type="SAM" id="MobiDB-lite"/>
    </source>
</evidence>
<accession>A0A1U7M948</accession>
<dbReference type="Gene3D" id="3.30.750.140">
    <property type="match status" value="1"/>
</dbReference>
<dbReference type="EMBL" id="LTDM01000003">
    <property type="protein sequence ID" value="OLS03770.1"/>
    <property type="molecule type" value="Genomic_DNA"/>
</dbReference>
<proteinExistence type="predicted"/>
<dbReference type="AlphaFoldDB" id="A0A1U7M948"/>
<dbReference type="OrthoDB" id="2112988at2"/>
<comment type="caution">
    <text evidence="3">The sequence shown here is derived from an EMBL/GenBank/DDBJ whole genome shotgun (WGS) entry which is preliminary data.</text>
</comment>
<keyword evidence="3" id="KW-0282">Flagellum</keyword>
<dbReference type="RefSeq" id="WP_075724371.1">
    <property type="nucleotide sequence ID" value="NZ_LTDM01000003.1"/>
</dbReference>
<feature type="region of interest" description="Disordered" evidence="1">
    <location>
        <begin position="62"/>
        <end position="81"/>
    </location>
</feature>
<gene>
    <name evidence="3" type="ORF">TICRE_02830</name>
</gene>
<feature type="region of interest" description="Disordered" evidence="1">
    <location>
        <begin position="410"/>
        <end position="440"/>
    </location>
</feature>
<protein>
    <submittedName>
        <fullName evidence="3">Flagellar hook-length control protein FliK</fullName>
    </submittedName>
</protein>